<feature type="compositionally biased region" description="Polar residues" evidence="1">
    <location>
        <begin position="65"/>
        <end position="90"/>
    </location>
</feature>
<feature type="non-terminal residue" evidence="2">
    <location>
        <position position="113"/>
    </location>
</feature>
<feature type="compositionally biased region" description="Low complexity" evidence="1">
    <location>
        <begin position="42"/>
        <end position="60"/>
    </location>
</feature>
<reference evidence="2" key="1">
    <citation type="submission" date="2021-02" db="EMBL/GenBank/DDBJ databases">
        <authorList>
            <person name="Nowell W R."/>
        </authorList>
    </citation>
    <scope>NUCLEOTIDE SEQUENCE</scope>
</reference>
<dbReference type="Proteomes" id="UP000663873">
    <property type="component" value="Unassembled WGS sequence"/>
</dbReference>
<proteinExistence type="predicted"/>
<gene>
    <name evidence="2" type="ORF">UJA718_LOCUS41850</name>
</gene>
<feature type="region of interest" description="Disordered" evidence="1">
    <location>
        <begin position="1"/>
        <end position="97"/>
    </location>
</feature>
<accession>A0A821PX61</accession>
<keyword evidence="3" id="KW-1185">Reference proteome</keyword>
<evidence type="ECO:0000313" key="3">
    <source>
        <dbReference type="Proteomes" id="UP000663873"/>
    </source>
</evidence>
<name>A0A821PX61_9BILA</name>
<dbReference type="EMBL" id="CAJOBP010051221">
    <property type="protein sequence ID" value="CAF4813888.1"/>
    <property type="molecule type" value="Genomic_DNA"/>
</dbReference>
<evidence type="ECO:0000256" key="1">
    <source>
        <dbReference type="SAM" id="MobiDB-lite"/>
    </source>
</evidence>
<dbReference type="AlphaFoldDB" id="A0A821PX61"/>
<organism evidence="2 3">
    <name type="scientific">Rotaria socialis</name>
    <dbReference type="NCBI Taxonomy" id="392032"/>
    <lineage>
        <taxon>Eukaryota</taxon>
        <taxon>Metazoa</taxon>
        <taxon>Spiralia</taxon>
        <taxon>Gnathifera</taxon>
        <taxon>Rotifera</taxon>
        <taxon>Eurotatoria</taxon>
        <taxon>Bdelloidea</taxon>
        <taxon>Philodinida</taxon>
        <taxon>Philodinidae</taxon>
        <taxon>Rotaria</taxon>
    </lineage>
</organism>
<comment type="caution">
    <text evidence="2">The sequence shown here is derived from an EMBL/GenBank/DDBJ whole genome shotgun (WGS) entry which is preliminary data.</text>
</comment>
<feature type="non-terminal residue" evidence="2">
    <location>
        <position position="1"/>
    </location>
</feature>
<sequence length="113" mass="11531">EAASNLRATAEPIVADAAVTKTEENEKQASSTVEQVVETKADATSTSATPAAITSNTPTADRVSQEANGTEKSTQDSPQAASGSVTTPVVTTAKPGPFSGLRTFFKNLFTPSG</sequence>
<evidence type="ECO:0000313" key="2">
    <source>
        <dbReference type="EMBL" id="CAF4813888.1"/>
    </source>
</evidence>
<protein>
    <submittedName>
        <fullName evidence="2">Uncharacterized protein</fullName>
    </submittedName>
</protein>